<keyword evidence="3" id="KW-1185">Reference proteome</keyword>
<proteinExistence type="predicted"/>
<dbReference type="EMBL" id="JBHRTE010000037">
    <property type="protein sequence ID" value="MFC3167977.1"/>
    <property type="molecule type" value="Genomic_DNA"/>
</dbReference>
<reference evidence="3" key="1">
    <citation type="journal article" date="2019" name="Int. J. Syst. Evol. Microbiol.">
        <title>The Global Catalogue of Microorganisms (GCM) 10K type strain sequencing project: providing services to taxonomists for standard genome sequencing and annotation.</title>
        <authorList>
            <consortium name="The Broad Institute Genomics Platform"/>
            <consortium name="The Broad Institute Genome Sequencing Center for Infectious Disease"/>
            <person name="Wu L."/>
            <person name="Ma J."/>
        </authorList>
    </citation>
    <scope>NUCLEOTIDE SEQUENCE [LARGE SCALE GENOMIC DNA]</scope>
    <source>
        <strain evidence="3">KCTC 52239</strain>
    </source>
</reference>
<evidence type="ECO:0000313" key="3">
    <source>
        <dbReference type="Proteomes" id="UP001595557"/>
    </source>
</evidence>
<evidence type="ECO:0000259" key="1">
    <source>
        <dbReference type="Pfam" id="PF10006"/>
    </source>
</evidence>
<dbReference type="SUPFAM" id="SSF64307">
    <property type="entry name" value="SirA-like"/>
    <property type="match status" value="1"/>
</dbReference>
<name>A0ABV7IH60_9RHOB</name>
<protein>
    <submittedName>
        <fullName evidence="2">DUF2249 domain-containing protein</fullName>
    </submittedName>
</protein>
<sequence>MTTPDPLELDVRPQLARGEEPFAAIMAATDRLRPGQALRLIAPFRPAPLFGVMANRGFDVRDRRRSDGAWEVLFTPQADAAPAEDLAPGSAPGAALWPDPSVTLDLSGLMPPEPMVRILEALAALPAGDVLFALLDREPMFLFPELAQRGHEWAGNFAPDGASYRLMIRSGGPDGTVQHG</sequence>
<organism evidence="2 3">
    <name type="scientific">Paracoccus fontiphilus</name>
    <dbReference type="NCBI Taxonomy" id="1815556"/>
    <lineage>
        <taxon>Bacteria</taxon>
        <taxon>Pseudomonadati</taxon>
        <taxon>Pseudomonadota</taxon>
        <taxon>Alphaproteobacteria</taxon>
        <taxon>Rhodobacterales</taxon>
        <taxon>Paracoccaceae</taxon>
        <taxon>Paracoccus</taxon>
    </lineage>
</organism>
<dbReference type="InterPro" id="IPR018720">
    <property type="entry name" value="DUF2249"/>
</dbReference>
<feature type="domain" description="DUF2249" evidence="1">
    <location>
        <begin position="8"/>
        <end position="75"/>
    </location>
</feature>
<dbReference type="Pfam" id="PF10006">
    <property type="entry name" value="DUF2249"/>
    <property type="match status" value="2"/>
</dbReference>
<accession>A0ABV7IH60</accession>
<dbReference type="Proteomes" id="UP001595557">
    <property type="component" value="Unassembled WGS sequence"/>
</dbReference>
<dbReference type="InterPro" id="IPR036868">
    <property type="entry name" value="TusA-like_sf"/>
</dbReference>
<dbReference type="CDD" id="cd00291">
    <property type="entry name" value="SirA_YedF_YeeD"/>
    <property type="match status" value="1"/>
</dbReference>
<comment type="caution">
    <text evidence="2">The sequence shown here is derived from an EMBL/GenBank/DDBJ whole genome shotgun (WGS) entry which is preliminary data.</text>
</comment>
<dbReference type="Gene3D" id="3.30.110.40">
    <property type="entry name" value="TusA-like domain"/>
    <property type="match status" value="1"/>
</dbReference>
<feature type="domain" description="DUF2249" evidence="1">
    <location>
        <begin position="103"/>
        <end position="169"/>
    </location>
</feature>
<evidence type="ECO:0000313" key="2">
    <source>
        <dbReference type="EMBL" id="MFC3167977.1"/>
    </source>
</evidence>
<gene>
    <name evidence="2" type="ORF">ACFOD7_07950</name>
</gene>
<dbReference type="RefSeq" id="WP_207472312.1">
    <property type="nucleotide sequence ID" value="NZ_JAFNAW010000150.1"/>
</dbReference>